<dbReference type="SUPFAM" id="SSF57667">
    <property type="entry name" value="beta-beta-alpha zinc fingers"/>
    <property type="match status" value="5"/>
</dbReference>
<dbReference type="FunFam" id="3.30.160.60:FF:000557">
    <property type="entry name" value="zinc finger and SCAN domain-containing protein 29"/>
    <property type="match status" value="1"/>
</dbReference>
<dbReference type="InterPro" id="IPR036236">
    <property type="entry name" value="Znf_C2H2_sf"/>
</dbReference>
<organism evidence="14 15">
    <name type="scientific">Knipowitschia caucasica</name>
    <name type="common">Caucasian dwarf goby</name>
    <name type="synonym">Pomatoschistus caucasicus</name>
    <dbReference type="NCBI Taxonomy" id="637954"/>
    <lineage>
        <taxon>Eukaryota</taxon>
        <taxon>Metazoa</taxon>
        <taxon>Chordata</taxon>
        <taxon>Craniata</taxon>
        <taxon>Vertebrata</taxon>
        <taxon>Euteleostomi</taxon>
        <taxon>Actinopterygii</taxon>
        <taxon>Neopterygii</taxon>
        <taxon>Teleostei</taxon>
        <taxon>Neoteleostei</taxon>
        <taxon>Acanthomorphata</taxon>
        <taxon>Gobiaria</taxon>
        <taxon>Gobiiformes</taxon>
        <taxon>Gobioidei</taxon>
        <taxon>Gobiidae</taxon>
        <taxon>Gobiinae</taxon>
        <taxon>Knipowitschia</taxon>
    </lineage>
</organism>
<keyword evidence="10" id="KW-0539">Nucleus</keyword>
<evidence type="ECO:0000256" key="7">
    <source>
        <dbReference type="ARBA" id="ARBA00023015"/>
    </source>
</evidence>
<dbReference type="InterPro" id="IPR013087">
    <property type="entry name" value="Znf_C2H2_type"/>
</dbReference>
<sequence>MSSAGWRLHSELVAVIDRLVQAAVAELKRLEAKRLDANSQPHILMQFTSLMETLGTEALGKILSILDTARVELKLDKLDYPATAKPHVVYILQSSRVGEEHSYGAIHNKNQGHPINKDHCYGTYNKIQSDKFPVTQVCDSAEEDSAKAEIIPATCLQDKCGHFNISTDNKKRQRSIKTKLRKSKIKPQDLKTRMDMDMTESLTNKEPCLQSAGENNPTTFTSTSLAPPFLPKTECAMCDISFNSESAFRARSLKTHMYKHTEDYPFKCQECGKGYIDGDKLMGHLSVHTGLKPFDCKVCGSSFTAKTNLHRHMRSHTGTKPYTCAECGRSFTRSRTLRDHMTIHSGVRPYKCSSCGRTFNHKVNLIVHERIHTGERPYLCSICPKAFRTTVALQVHQRVHTGEKPYICDVCGRAFSQQSSLCVHRRVHLNERSYVCHVCSKSFNNPQNLKLHMRVHSGERPYACGLCDKTFVQNAHLHTHMMHMHSGVKQCMCEHCGKVYADRRTLRVHKCVYK</sequence>
<dbReference type="Proteomes" id="UP001497482">
    <property type="component" value="Chromosome 11"/>
</dbReference>
<keyword evidence="15" id="KW-1185">Reference proteome</keyword>
<keyword evidence="9" id="KW-0804">Transcription</keyword>
<keyword evidence="5 11" id="KW-0863">Zinc-finger</keyword>
<keyword evidence="3" id="KW-0479">Metal-binding</keyword>
<protein>
    <recommendedName>
        <fullName evidence="13">C2H2-type domain-containing protein</fullName>
    </recommendedName>
</protein>
<dbReference type="SMART" id="SM00355">
    <property type="entry name" value="ZnF_C2H2"/>
    <property type="match status" value="10"/>
</dbReference>
<keyword evidence="7" id="KW-0805">Transcription regulation</keyword>
<keyword evidence="4" id="KW-0677">Repeat</keyword>
<dbReference type="EMBL" id="OZ035833">
    <property type="protein sequence ID" value="CAL1573584.1"/>
    <property type="molecule type" value="Genomic_DNA"/>
</dbReference>
<dbReference type="InterPro" id="IPR050758">
    <property type="entry name" value="Znf_C2H2-type"/>
</dbReference>
<feature type="domain" description="C2H2-type" evidence="13">
    <location>
        <begin position="350"/>
        <end position="377"/>
    </location>
</feature>
<comment type="similarity">
    <text evidence="2">Belongs to the krueppel C2H2-type zinc-finger protein family.</text>
</comment>
<dbReference type="FunFam" id="3.30.160.60:FF:000761">
    <property type="entry name" value="Zinc finger protein 449"/>
    <property type="match status" value="1"/>
</dbReference>
<evidence type="ECO:0000256" key="4">
    <source>
        <dbReference type="ARBA" id="ARBA00022737"/>
    </source>
</evidence>
<name>A0AAV2J7Q3_KNICA</name>
<proteinExistence type="inferred from homology"/>
<dbReference type="GO" id="GO:0042802">
    <property type="term" value="F:identical protein binding"/>
    <property type="evidence" value="ECO:0007669"/>
    <property type="project" value="UniProtKB-ARBA"/>
</dbReference>
<comment type="subcellular location">
    <subcellularLocation>
        <location evidence="1">Nucleus</location>
    </subcellularLocation>
</comment>
<evidence type="ECO:0000256" key="9">
    <source>
        <dbReference type="ARBA" id="ARBA00023163"/>
    </source>
</evidence>
<dbReference type="PROSITE" id="PS00028">
    <property type="entry name" value="ZINC_FINGER_C2H2_1"/>
    <property type="match status" value="8"/>
</dbReference>
<dbReference type="GO" id="GO:0008270">
    <property type="term" value="F:zinc ion binding"/>
    <property type="evidence" value="ECO:0007669"/>
    <property type="project" value="UniProtKB-KW"/>
</dbReference>
<evidence type="ECO:0000256" key="1">
    <source>
        <dbReference type="ARBA" id="ARBA00004123"/>
    </source>
</evidence>
<dbReference type="GO" id="GO:0003677">
    <property type="term" value="F:DNA binding"/>
    <property type="evidence" value="ECO:0007669"/>
    <property type="project" value="UniProtKB-KW"/>
</dbReference>
<dbReference type="PANTHER" id="PTHR23234:SF10">
    <property type="entry name" value="RIKEN CDNA 6720489N17 GENE-RELATED"/>
    <property type="match status" value="1"/>
</dbReference>
<dbReference type="AlphaFoldDB" id="A0AAV2J7Q3"/>
<keyword evidence="8" id="KW-0238">DNA-binding</keyword>
<dbReference type="PROSITE" id="PS50157">
    <property type="entry name" value="ZINC_FINGER_C2H2_2"/>
    <property type="match status" value="8"/>
</dbReference>
<evidence type="ECO:0000256" key="6">
    <source>
        <dbReference type="ARBA" id="ARBA00022833"/>
    </source>
</evidence>
<dbReference type="GO" id="GO:0032502">
    <property type="term" value="P:developmental process"/>
    <property type="evidence" value="ECO:0007669"/>
    <property type="project" value="UniProtKB-ARBA"/>
</dbReference>
<gene>
    <name evidence="14" type="ORF">KC01_LOCUS5465</name>
</gene>
<feature type="domain" description="C2H2-type" evidence="13">
    <location>
        <begin position="322"/>
        <end position="349"/>
    </location>
</feature>
<feature type="domain" description="C2H2-type" evidence="13">
    <location>
        <begin position="266"/>
        <end position="293"/>
    </location>
</feature>
<evidence type="ECO:0000256" key="11">
    <source>
        <dbReference type="PROSITE-ProRule" id="PRU00042"/>
    </source>
</evidence>
<dbReference type="Pfam" id="PF12874">
    <property type="entry name" value="zf-met"/>
    <property type="match status" value="1"/>
</dbReference>
<dbReference type="FunFam" id="3.30.160.60:FF:002075">
    <property type="entry name" value="zinc finger protein 646"/>
    <property type="match status" value="1"/>
</dbReference>
<feature type="coiled-coil region" evidence="12">
    <location>
        <begin position="13"/>
        <end position="40"/>
    </location>
</feature>
<feature type="domain" description="C2H2-type" evidence="13">
    <location>
        <begin position="434"/>
        <end position="461"/>
    </location>
</feature>
<accession>A0AAV2J7Q3</accession>
<dbReference type="Pfam" id="PF13912">
    <property type="entry name" value="zf-C2H2_6"/>
    <property type="match status" value="1"/>
</dbReference>
<feature type="domain" description="C2H2-type" evidence="13">
    <location>
        <begin position="462"/>
        <end position="490"/>
    </location>
</feature>
<dbReference type="FunFam" id="3.30.160.60:FF:000508">
    <property type="entry name" value="Myeloid zinc finger 1"/>
    <property type="match status" value="1"/>
</dbReference>
<evidence type="ECO:0000256" key="10">
    <source>
        <dbReference type="ARBA" id="ARBA00023242"/>
    </source>
</evidence>
<evidence type="ECO:0000256" key="8">
    <source>
        <dbReference type="ARBA" id="ARBA00023125"/>
    </source>
</evidence>
<dbReference type="Gene3D" id="3.30.160.60">
    <property type="entry name" value="Classic Zinc Finger"/>
    <property type="match status" value="8"/>
</dbReference>
<dbReference type="Pfam" id="PF00096">
    <property type="entry name" value="zf-C2H2"/>
    <property type="match status" value="7"/>
</dbReference>
<evidence type="ECO:0000313" key="14">
    <source>
        <dbReference type="EMBL" id="CAL1573584.1"/>
    </source>
</evidence>
<evidence type="ECO:0000313" key="15">
    <source>
        <dbReference type="Proteomes" id="UP001497482"/>
    </source>
</evidence>
<evidence type="ECO:0000256" key="12">
    <source>
        <dbReference type="SAM" id="Coils"/>
    </source>
</evidence>
<dbReference type="FunFam" id="3.30.160.60:FF:001049">
    <property type="entry name" value="zinc finger protein 319"/>
    <property type="match status" value="1"/>
</dbReference>
<evidence type="ECO:0000259" key="13">
    <source>
        <dbReference type="PROSITE" id="PS50157"/>
    </source>
</evidence>
<evidence type="ECO:0000256" key="3">
    <source>
        <dbReference type="ARBA" id="ARBA00022723"/>
    </source>
</evidence>
<dbReference type="FunFam" id="3.30.160.60:FF:000478">
    <property type="entry name" value="Zinc finger protein 133"/>
    <property type="match status" value="1"/>
</dbReference>
<dbReference type="GO" id="GO:0005634">
    <property type="term" value="C:nucleus"/>
    <property type="evidence" value="ECO:0007669"/>
    <property type="project" value="UniProtKB-SubCell"/>
</dbReference>
<keyword evidence="12" id="KW-0175">Coiled coil</keyword>
<dbReference type="PANTHER" id="PTHR23234">
    <property type="entry name" value="ZNF44 PROTEIN"/>
    <property type="match status" value="1"/>
</dbReference>
<dbReference type="FunFam" id="3.30.160.60:FF:000912">
    <property type="entry name" value="Zinc finger protein 660"/>
    <property type="match status" value="1"/>
</dbReference>
<feature type="domain" description="C2H2-type" evidence="13">
    <location>
        <begin position="406"/>
        <end position="433"/>
    </location>
</feature>
<reference evidence="14 15" key="1">
    <citation type="submission" date="2024-04" db="EMBL/GenBank/DDBJ databases">
        <authorList>
            <person name="Waldvogel A.-M."/>
            <person name="Schoenle A."/>
        </authorList>
    </citation>
    <scope>NUCLEOTIDE SEQUENCE [LARGE SCALE GENOMIC DNA]</scope>
</reference>
<evidence type="ECO:0000256" key="5">
    <source>
        <dbReference type="ARBA" id="ARBA00022771"/>
    </source>
</evidence>
<feature type="domain" description="C2H2-type" evidence="13">
    <location>
        <begin position="378"/>
        <end position="405"/>
    </location>
</feature>
<evidence type="ECO:0000256" key="2">
    <source>
        <dbReference type="ARBA" id="ARBA00006991"/>
    </source>
</evidence>
<feature type="domain" description="C2H2-type" evidence="13">
    <location>
        <begin position="294"/>
        <end position="321"/>
    </location>
</feature>
<keyword evidence="6" id="KW-0862">Zinc</keyword>